<feature type="binding site" evidence="7">
    <location>
        <position position="183"/>
    </location>
    <ligand>
        <name>Fe cation</name>
        <dbReference type="ChEBI" id="CHEBI:24875"/>
        <label>1</label>
    </ligand>
</feature>
<protein>
    <submittedName>
        <fullName evidence="8">Metallophosphoesterase family protein</fullName>
    </submittedName>
</protein>
<evidence type="ECO:0000313" key="8">
    <source>
        <dbReference type="EMBL" id="ERJ13599.1"/>
    </source>
</evidence>
<dbReference type="OrthoDB" id="9801109at2"/>
<keyword evidence="3" id="KW-0378">Hydrolase</keyword>
<feature type="binding site" evidence="7">
    <location>
        <position position="39"/>
    </location>
    <ligand>
        <name>Fe cation</name>
        <dbReference type="ChEBI" id="CHEBI:24875"/>
        <label>2</label>
    </ligand>
</feature>
<dbReference type="InParanoid" id="U2FRL0"/>
<feature type="active site" description="Proton donor" evidence="6">
    <location>
        <position position="68"/>
    </location>
</feature>
<comment type="caution">
    <text evidence="8">The sequence shown here is derived from an EMBL/GenBank/DDBJ whole genome shotgun (WGS) entry which is preliminary data.</text>
</comment>
<dbReference type="SUPFAM" id="SSF56300">
    <property type="entry name" value="Metallo-dependent phosphatases"/>
    <property type="match status" value="1"/>
</dbReference>
<dbReference type="STRING" id="1033810.HLPCO_000265"/>
<dbReference type="EMBL" id="AFNU02000001">
    <property type="protein sequence ID" value="ERJ13599.1"/>
    <property type="molecule type" value="Genomic_DNA"/>
</dbReference>
<dbReference type="FunCoup" id="U2FRL0">
    <property type="interactions" value="52"/>
</dbReference>
<dbReference type="GO" id="GO:0004113">
    <property type="term" value="F:2',3'-cyclic-nucleotide 3'-phosphodiesterase activity"/>
    <property type="evidence" value="ECO:0007669"/>
    <property type="project" value="TreeGrafter"/>
</dbReference>
<evidence type="ECO:0000313" key="9">
    <source>
        <dbReference type="Proteomes" id="UP000005707"/>
    </source>
</evidence>
<dbReference type="eggNOG" id="COG1692">
    <property type="taxonomic scope" value="Bacteria"/>
</dbReference>
<feature type="binding site" evidence="7">
    <location>
        <position position="40"/>
    </location>
    <ligand>
        <name>Fe cation</name>
        <dbReference type="ChEBI" id="CHEBI:24875"/>
        <label>1</label>
    </ligand>
</feature>
<dbReference type="CDD" id="cd07382">
    <property type="entry name" value="MPP_DR1281"/>
    <property type="match status" value="1"/>
</dbReference>
<dbReference type="NCBIfam" id="TIGR00282">
    <property type="entry name" value="TIGR00282 family metallophosphoesterase"/>
    <property type="match status" value="1"/>
</dbReference>
<name>U2FRL0_9MOLU</name>
<evidence type="ECO:0000256" key="5">
    <source>
        <dbReference type="ARBA" id="ARBA00061401"/>
    </source>
</evidence>
<organism evidence="8 9">
    <name type="scientific">Haloplasma contractile SSD-17B</name>
    <dbReference type="NCBI Taxonomy" id="1033810"/>
    <lineage>
        <taxon>Bacteria</taxon>
        <taxon>Bacillati</taxon>
        <taxon>Mycoplasmatota</taxon>
        <taxon>Mollicutes</taxon>
        <taxon>Haloplasmatales</taxon>
        <taxon>Haloplasmataceae</taxon>
        <taxon>Haloplasma</taxon>
    </lineage>
</organism>
<dbReference type="Pfam" id="PF13277">
    <property type="entry name" value="YmdB"/>
    <property type="match status" value="1"/>
</dbReference>
<evidence type="ECO:0000256" key="6">
    <source>
        <dbReference type="PIRSR" id="PIRSR004789-50"/>
    </source>
</evidence>
<dbReference type="RefSeq" id="WP_008826297.1">
    <property type="nucleotide sequence ID" value="NZ_AFNU02000001.1"/>
</dbReference>
<comment type="cofactor">
    <cofactor evidence="1">
        <name>Fe(3+)</name>
        <dbReference type="ChEBI" id="CHEBI:29034"/>
    </cofactor>
</comment>
<gene>
    <name evidence="8" type="ORF">HLPCO_000265</name>
</gene>
<feature type="binding site" evidence="7">
    <location>
        <position position="8"/>
    </location>
    <ligand>
        <name>Fe cation</name>
        <dbReference type="ChEBI" id="CHEBI:24875"/>
        <label>1</label>
    </ligand>
</feature>
<dbReference type="GO" id="GO:0046872">
    <property type="term" value="F:metal ion binding"/>
    <property type="evidence" value="ECO:0007669"/>
    <property type="project" value="UniProtKB-KW"/>
</dbReference>
<feature type="binding site" evidence="7">
    <location>
        <position position="156"/>
    </location>
    <ligand>
        <name>Fe cation</name>
        <dbReference type="ChEBI" id="CHEBI:24875"/>
        <label>2</label>
    </ligand>
</feature>
<evidence type="ECO:0000256" key="4">
    <source>
        <dbReference type="ARBA" id="ARBA00023004"/>
    </source>
</evidence>
<dbReference type="Proteomes" id="UP000005707">
    <property type="component" value="Unassembled WGS sequence"/>
</dbReference>
<dbReference type="PANTHER" id="PTHR36303">
    <property type="entry name" value="2',3'-CYCLIC-NUCLEOTIDE 2'-PHOSPHODIESTERASE"/>
    <property type="match status" value="1"/>
</dbReference>
<dbReference type="InterPro" id="IPR005235">
    <property type="entry name" value="YmdB-like"/>
</dbReference>
<keyword evidence="2 7" id="KW-0479">Metal-binding</keyword>
<evidence type="ECO:0000256" key="7">
    <source>
        <dbReference type="PIRSR" id="PIRSR004789-51"/>
    </source>
</evidence>
<dbReference type="PIRSF" id="PIRSF004789">
    <property type="entry name" value="DR1281"/>
    <property type="match status" value="1"/>
</dbReference>
<evidence type="ECO:0000256" key="3">
    <source>
        <dbReference type="ARBA" id="ARBA00022801"/>
    </source>
</evidence>
<reference evidence="8 9" key="2">
    <citation type="journal article" date="2013" name="PLoS ONE">
        <title>INDIGO - INtegrated Data Warehouse of MIcrobial GenOmes with Examples from the Red Sea Extremophiles.</title>
        <authorList>
            <person name="Alam I."/>
            <person name="Antunes A."/>
            <person name="Kamau A.A."/>
            <person name="Ba Alawi W."/>
            <person name="Kalkatawi M."/>
            <person name="Stingl U."/>
            <person name="Bajic V.B."/>
        </authorList>
    </citation>
    <scope>NUCLEOTIDE SEQUENCE [LARGE SCALE GENOMIC DNA]</scope>
    <source>
        <strain evidence="8 9">SSD-17B</strain>
    </source>
</reference>
<reference evidence="8 9" key="1">
    <citation type="journal article" date="2011" name="J. Bacteriol.">
        <title>Genome sequence of Haloplasma contractile, an unusual contractile bacterium from a deep-sea anoxic brine lake.</title>
        <authorList>
            <person name="Antunes A."/>
            <person name="Alam I."/>
            <person name="El Dorry H."/>
            <person name="Siam R."/>
            <person name="Robertson A."/>
            <person name="Bajic V.B."/>
            <person name="Stingl U."/>
        </authorList>
    </citation>
    <scope>NUCLEOTIDE SEQUENCE [LARGE SCALE GENOMIC DNA]</scope>
    <source>
        <strain evidence="8 9">SSD-17B</strain>
    </source>
</reference>
<keyword evidence="4" id="KW-0408">Iron</keyword>
<dbReference type="FunFam" id="3.60.21.10:FF:000016">
    <property type="entry name" value="Putative metallophosphoesterase"/>
    <property type="match status" value="1"/>
</dbReference>
<dbReference type="PANTHER" id="PTHR36303:SF1">
    <property type="entry name" value="2',3'-CYCLIC-NUCLEOTIDE 2'-PHOSPHODIESTERASE"/>
    <property type="match status" value="1"/>
</dbReference>
<accession>U2FRL0</accession>
<keyword evidence="9" id="KW-1185">Reference proteome</keyword>
<dbReference type="AlphaFoldDB" id="U2FRL0"/>
<feature type="binding site" evidence="7">
    <location>
        <position position="181"/>
    </location>
    <ligand>
        <name>Fe cation</name>
        <dbReference type="ChEBI" id="CHEBI:24875"/>
        <label>2</label>
    </ligand>
</feature>
<proteinExistence type="inferred from homology"/>
<evidence type="ECO:0000256" key="2">
    <source>
        <dbReference type="ARBA" id="ARBA00022723"/>
    </source>
</evidence>
<sequence>MNILFIGDAYGSLGRKAVEDYLPTLRSDYGINFVILNGENAAHGRGITEKIYRAFLEQGIQVITLGNHAWDNRDIFNFIDQAKCMVRPANYPIDRSGNSVVPGKGYEIFNYNQYKIAVINLMGQTFMNPLENPFHKFDEIYEEIKDITPNIFVDFHAEASSEKIAFGYYVAGRATGVLGTHTHVPTADDRILDNHTGYITDVGMTGPVDGVIGVTKEPVIKRFLSGLPTRFNPVEEGPKQLNAVVLSIDPETGRTKTLKRININEAKGSLFR</sequence>
<dbReference type="InterPro" id="IPR029052">
    <property type="entry name" value="Metallo-depent_PP-like"/>
</dbReference>
<feature type="binding site" evidence="7">
    <location>
        <position position="39"/>
    </location>
    <ligand>
        <name>Fe cation</name>
        <dbReference type="ChEBI" id="CHEBI:24875"/>
        <label>1</label>
    </ligand>
</feature>
<evidence type="ECO:0000256" key="1">
    <source>
        <dbReference type="ARBA" id="ARBA00001965"/>
    </source>
</evidence>
<feature type="binding site" evidence="7">
    <location>
        <position position="67"/>
    </location>
    <ligand>
        <name>Fe cation</name>
        <dbReference type="ChEBI" id="CHEBI:24875"/>
        <label>2</label>
    </ligand>
</feature>
<dbReference type="Gene3D" id="3.60.21.10">
    <property type="match status" value="1"/>
</dbReference>
<comment type="similarity">
    <text evidence="5">Belongs to the YmdB-like family.</text>
</comment>